<reference evidence="2 3" key="1">
    <citation type="submission" date="2021-01" db="EMBL/GenBank/DDBJ databases">
        <title>Genomic Encyclopedia of Type Strains, Phase IV (KMG-IV): sequencing the most valuable type-strain genomes for metagenomic binning, comparative biology and taxonomic classification.</title>
        <authorList>
            <person name="Goeker M."/>
        </authorList>
    </citation>
    <scope>NUCLEOTIDE SEQUENCE [LARGE SCALE GENOMIC DNA]</scope>
    <source>
        <strain evidence="2 3">DSM 27382</strain>
    </source>
</reference>
<feature type="transmembrane region" description="Helical" evidence="1">
    <location>
        <begin position="87"/>
        <end position="107"/>
    </location>
</feature>
<protein>
    <submittedName>
        <fullName evidence="2">NADH:ubiquinone oxidoreductase subunit 2 (Subunit N)</fullName>
    </submittedName>
</protein>
<keyword evidence="1" id="KW-0812">Transmembrane</keyword>
<comment type="caution">
    <text evidence="2">The sequence shown here is derived from an EMBL/GenBank/DDBJ whole genome shotgun (WGS) entry which is preliminary data.</text>
</comment>
<sequence>MFFILLCFGVFKICQKANEFEELSNFEIRVLPIYAGIMFLTSMDWRLLSLVEVLGLSVISYAIARFQLTSLEVKEDSEKILIKKGNAFLIGWALSLLLGIGLEYLSLGELSLHHILENFGKDLFKELSVVGLFTAKNDWYIWLITTVMTYSYSNYLQKYYPSLTNKKSQ</sequence>
<evidence type="ECO:0000313" key="3">
    <source>
        <dbReference type="Proteomes" id="UP000697472"/>
    </source>
</evidence>
<evidence type="ECO:0000313" key="2">
    <source>
        <dbReference type="EMBL" id="MBM7642224.1"/>
    </source>
</evidence>
<dbReference type="Proteomes" id="UP000697472">
    <property type="component" value="Unassembled WGS sequence"/>
</dbReference>
<dbReference type="EMBL" id="JAFBEH010000007">
    <property type="protein sequence ID" value="MBM7642224.1"/>
    <property type="molecule type" value="Genomic_DNA"/>
</dbReference>
<keyword evidence="3" id="KW-1185">Reference proteome</keyword>
<keyword evidence="1" id="KW-1133">Transmembrane helix</keyword>
<dbReference type="RefSeq" id="WP_205009077.1">
    <property type="nucleotide sequence ID" value="NZ_JAFBEH010000007.1"/>
</dbReference>
<feature type="transmembrane region" description="Helical" evidence="1">
    <location>
        <begin position="47"/>
        <end position="66"/>
    </location>
</feature>
<name>A0ABS2PQA7_9STRE</name>
<proteinExistence type="predicted"/>
<feature type="transmembrane region" description="Helical" evidence="1">
    <location>
        <begin position="139"/>
        <end position="156"/>
    </location>
</feature>
<gene>
    <name evidence="2" type="ORF">JOC28_000518</name>
</gene>
<accession>A0ABS2PQA7</accession>
<evidence type="ECO:0000256" key="1">
    <source>
        <dbReference type="SAM" id="Phobius"/>
    </source>
</evidence>
<keyword evidence="1" id="KW-0472">Membrane</keyword>
<organism evidence="2 3">
    <name type="scientific">Streptococcus loxodontisalivarius</name>
    <dbReference type="NCBI Taxonomy" id="1349415"/>
    <lineage>
        <taxon>Bacteria</taxon>
        <taxon>Bacillati</taxon>
        <taxon>Bacillota</taxon>
        <taxon>Bacilli</taxon>
        <taxon>Lactobacillales</taxon>
        <taxon>Streptococcaceae</taxon>
        <taxon>Streptococcus</taxon>
    </lineage>
</organism>